<proteinExistence type="predicted"/>
<feature type="transmembrane region" description="Helical" evidence="6">
    <location>
        <begin position="51"/>
        <end position="71"/>
    </location>
</feature>
<evidence type="ECO:0000259" key="7">
    <source>
        <dbReference type="PROSITE" id="PS50850"/>
    </source>
</evidence>
<feature type="transmembrane region" description="Helical" evidence="6">
    <location>
        <begin position="83"/>
        <end position="102"/>
    </location>
</feature>
<feature type="transmembrane region" description="Helical" evidence="6">
    <location>
        <begin position="342"/>
        <end position="362"/>
    </location>
</feature>
<reference evidence="9" key="1">
    <citation type="journal article" date="2019" name="Int. J. Syst. Evol. Microbiol.">
        <title>The Global Catalogue of Microorganisms (GCM) 10K type strain sequencing project: providing services to taxonomists for standard genome sequencing and annotation.</title>
        <authorList>
            <consortium name="The Broad Institute Genomics Platform"/>
            <consortium name="The Broad Institute Genome Sequencing Center for Infectious Disease"/>
            <person name="Wu L."/>
            <person name="Ma J."/>
        </authorList>
    </citation>
    <scope>NUCLEOTIDE SEQUENCE [LARGE SCALE GENOMIC DNA]</scope>
    <source>
        <strain evidence="9">CGMCC 4.7641</strain>
    </source>
</reference>
<evidence type="ECO:0000256" key="3">
    <source>
        <dbReference type="ARBA" id="ARBA00022692"/>
    </source>
</evidence>
<feature type="transmembrane region" description="Helical" evidence="6">
    <location>
        <begin position="108"/>
        <end position="128"/>
    </location>
</feature>
<dbReference type="PANTHER" id="PTHR42718:SF9">
    <property type="entry name" value="MAJOR FACILITATOR SUPERFAMILY MULTIDRUG TRANSPORTER MFSC"/>
    <property type="match status" value="1"/>
</dbReference>
<dbReference type="PROSITE" id="PS50850">
    <property type="entry name" value="MFS"/>
    <property type="match status" value="1"/>
</dbReference>
<evidence type="ECO:0000256" key="5">
    <source>
        <dbReference type="ARBA" id="ARBA00023136"/>
    </source>
</evidence>
<dbReference type="Proteomes" id="UP001597483">
    <property type="component" value="Unassembled WGS sequence"/>
</dbReference>
<feature type="transmembrane region" description="Helical" evidence="6">
    <location>
        <begin position="12"/>
        <end position="31"/>
    </location>
</feature>
<feature type="transmembrane region" description="Helical" evidence="6">
    <location>
        <begin position="168"/>
        <end position="189"/>
    </location>
</feature>
<keyword evidence="3 6" id="KW-0812">Transmembrane</keyword>
<comment type="caution">
    <text evidence="8">The sequence shown here is derived from an EMBL/GenBank/DDBJ whole genome shotgun (WGS) entry which is preliminary data.</text>
</comment>
<evidence type="ECO:0000313" key="8">
    <source>
        <dbReference type="EMBL" id="MFD2467372.1"/>
    </source>
</evidence>
<keyword evidence="2" id="KW-0813">Transport</keyword>
<keyword evidence="5 6" id="KW-0472">Membrane</keyword>
<protein>
    <submittedName>
        <fullName evidence="8">MFS transporter</fullName>
    </submittedName>
</protein>
<evidence type="ECO:0000256" key="6">
    <source>
        <dbReference type="SAM" id="Phobius"/>
    </source>
</evidence>
<feature type="transmembrane region" description="Helical" evidence="6">
    <location>
        <begin position="368"/>
        <end position="388"/>
    </location>
</feature>
<feature type="transmembrane region" description="Helical" evidence="6">
    <location>
        <begin position="409"/>
        <end position="430"/>
    </location>
</feature>
<feature type="transmembrane region" description="Helical" evidence="6">
    <location>
        <begin position="313"/>
        <end position="335"/>
    </location>
</feature>
<dbReference type="InterPro" id="IPR036259">
    <property type="entry name" value="MFS_trans_sf"/>
</dbReference>
<keyword evidence="9" id="KW-1185">Reference proteome</keyword>
<organism evidence="8 9">
    <name type="scientific">Amycolatopsis silviterrae</name>
    <dbReference type="NCBI Taxonomy" id="1656914"/>
    <lineage>
        <taxon>Bacteria</taxon>
        <taxon>Bacillati</taxon>
        <taxon>Actinomycetota</taxon>
        <taxon>Actinomycetes</taxon>
        <taxon>Pseudonocardiales</taxon>
        <taxon>Pseudonocardiaceae</taxon>
        <taxon>Amycolatopsis</taxon>
    </lineage>
</organism>
<dbReference type="Gene3D" id="1.20.1250.20">
    <property type="entry name" value="MFS general substrate transporter like domains"/>
    <property type="match status" value="1"/>
</dbReference>
<feature type="transmembrane region" description="Helical" evidence="6">
    <location>
        <begin position="270"/>
        <end position="291"/>
    </location>
</feature>
<evidence type="ECO:0000256" key="1">
    <source>
        <dbReference type="ARBA" id="ARBA00004651"/>
    </source>
</evidence>
<dbReference type="InterPro" id="IPR020846">
    <property type="entry name" value="MFS_dom"/>
</dbReference>
<evidence type="ECO:0000256" key="4">
    <source>
        <dbReference type="ARBA" id="ARBA00022989"/>
    </source>
</evidence>
<gene>
    <name evidence="8" type="ORF">ACFSVL_08220</name>
</gene>
<dbReference type="RefSeq" id="WP_378302039.1">
    <property type="nucleotide sequence ID" value="NZ_JBHUKS010000005.1"/>
</dbReference>
<evidence type="ECO:0000313" key="9">
    <source>
        <dbReference type="Proteomes" id="UP001597483"/>
    </source>
</evidence>
<feature type="domain" description="Major facilitator superfamily (MFS) profile" evidence="7">
    <location>
        <begin position="17"/>
        <end position="468"/>
    </location>
</feature>
<feature type="transmembrane region" description="Helical" evidence="6">
    <location>
        <begin position="140"/>
        <end position="162"/>
    </location>
</feature>
<dbReference type="Pfam" id="PF07690">
    <property type="entry name" value="MFS_1"/>
    <property type="match status" value="1"/>
</dbReference>
<comment type="subcellular location">
    <subcellularLocation>
        <location evidence="1">Cell membrane</location>
        <topology evidence="1">Multi-pass membrane protein</topology>
    </subcellularLocation>
</comment>
<accession>A0ABW5H3I7</accession>
<feature type="transmembrane region" description="Helical" evidence="6">
    <location>
        <begin position="442"/>
        <end position="463"/>
    </location>
</feature>
<dbReference type="SUPFAM" id="SSF103473">
    <property type="entry name" value="MFS general substrate transporter"/>
    <property type="match status" value="1"/>
</dbReference>
<dbReference type="EMBL" id="JBHUKS010000005">
    <property type="protein sequence ID" value="MFD2467372.1"/>
    <property type="molecule type" value="Genomic_DNA"/>
</dbReference>
<dbReference type="PANTHER" id="PTHR42718">
    <property type="entry name" value="MAJOR FACILITATOR SUPERFAMILY MULTIDRUG TRANSPORTER MFSC"/>
    <property type="match status" value="1"/>
</dbReference>
<keyword evidence="4 6" id="KW-1133">Transmembrane helix</keyword>
<feature type="transmembrane region" description="Helical" evidence="6">
    <location>
        <begin position="229"/>
        <end position="250"/>
    </location>
</feature>
<name>A0ABW5H3I7_9PSEU</name>
<evidence type="ECO:0000256" key="2">
    <source>
        <dbReference type="ARBA" id="ARBA00022448"/>
    </source>
</evidence>
<dbReference type="InterPro" id="IPR011701">
    <property type="entry name" value="MFS"/>
</dbReference>
<feature type="transmembrane region" description="Helical" evidence="6">
    <location>
        <begin position="201"/>
        <end position="223"/>
    </location>
</feature>
<sequence>MSDIVPRPPRPGSAPAAVFLLAALTVAIGALESMPLPALPLIQRELGLDPAQAALLTTTLLLTGSVTMPVIAKLADARGGLRVLLGLAWCIVAGGAVSAFAGSLPLMVFGQFLQGLGIAVVPVAFVVLRELFPERMSVAVGVITGCFTVGGGVGVLAAGPLADALSRRWMFLLPTLVVTALAVLAHLVFRRSAGGSGQAARLDWAGALLLAGALATLTLNLAWLPQNGWVSVPTGILLAATIGFGAAWVFVERRVAEPVVDLAMLARRGVWSSSIVAAVLGVGYAVPYFLFPQLLAMPPSVAGFGFGASASTISLYLFPAVAVAVVVGPVTGLLVRRVGSRAVVAGGLVVTAAGILFAAVWHSQPWHLVVSMLLTIGLGVGAAFTALYTGVIDSVEQADTGVATAINGIARGIGLSLGVQLSALILSTGLDPVTHLPTRRSFALGFLLSAVLVLVPLAVVRFVPGRVRAAARVAEVRL</sequence>